<sequence length="720" mass="83920">MTEAAFDFAGLEKYCDQRNIPKVVWICEDGTRITGKREYDKRTNCVVGFVLPLKNGVPQANKYFADSEENIVSYFENSTPKATIAYLIIAQPLSANVPPYVLCAFGTDNKFNHNDVLQRWEFIKVEAAKFNIRILGFSSDGDTRLLKAMRIASSLPNENSYHYNWPWFAMDMKNEEIYVQDTTHILTKLRTRLLKFGIQLPIGKYFISVNHLHELIKGCSKGLHRLTNWHLRAEDKMNFSAAEKICSIAVMDHLKEIPNAEGTSSYLKLMRYMIDSFLDQNTCLESKIYMSWYSVFFLRIWRNWIKKSRQYNIKDNFLSDNCYLCIELNAHSLILLVHMFRTNHQLLQPEMFDTTKFGSQACEKMFRVLRSMTSTYSTIVNFSMKEILHRINKVKEVNDIMFELKDVFNFPREKKRESASEIKLNFEFDIENTVMKALKEAIEDLSKLGITKVCDKDWQNVDVNLLKSNPTEMVEEEIDEGEILTIDEEPNIDLMLTNPSKDKNYALKDFSASIKDSDVTPNSPYVIVNFDGKQNIVKKSSLVWFLDEGNEKVSSDRLRRFFAPKKKSSVPPRKNAKKIKKKTYDESTDEDSTGSFEEEYVETDDDNILSALEDNEPEPELHDTQLVIKIECEKYYAVFYDMEYCIGRVLETIEDNSTYRMKYLKAELDKFIWPRVDDIALIETKFIFYGPIDLIGSGPFSLKRTDLVNIKQLYKRLKRV</sequence>
<dbReference type="AlphaFoldDB" id="A0A653CY10"/>
<dbReference type="EMBL" id="CAACVG010009308">
    <property type="protein sequence ID" value="VEN52816.1"/>
    <property type="molecule type" value="Genomic_DNA"/>
</dbReference>
<evidence type="ECO:0000256" key="1">
    <source>
        <dbReference type="SAM" id="MobiDB-lite"/>
    </source>
</evidence>
<organism evidence="2 3">
    <name type="scientific">Callosobruchus maculatus</name>
    <name type="common">Southern cowpea weevil</name>
    <name type="synonym">Pulse bruchid</name>
    <dbReference type="NCBI Taxonomy" id="64391"/>
    <lineage>
        <taxon>Eukaryota</taxon>
        <taxon>Metazoa</taxon>
        <taxon>Ecdysozoa</taxon>
        <taxon>Arthropoda</taxon>
        <taxon>Hexapoda</taxon>
        <taxon>Insecta</taxon>
        <taxon>Pterygota</taxon>
        <taxon>Neoptera</taxon>
        <taxon>Endopterygota</taxon>
        <taxon>Coleoptera</taxon>
        <taxon>Polyphaga</taxon>
        <taxon>Cucujiformia</taxon>
        <taxon>Chrysomeloidea</taxon>
        <taxon>Chrysomelidae</taxon>
        <taxon>Bruchinae</taxon>
        <taxon>Bruchini</taxon>
        <taxon>Callosobruchus</taxon>
    </lineage>
</organism>
<dbReference type="PANTHER" id="PTHR33173:SF2">
    <property type="entry name" value="MYND-TYPE DOMAIN-CONTAINING PROTEIN"/>
    <property type="match status" value="1"/>
</dbReference>
<evidence type="ECO:0000313" key="2">
    <source>
        <dbReference type="EMBL" id="VEN52816.1"/>
    </source>
</evidence>
<keyword evidence="3" id="KW-1185">Reference proteome</keyword>
<feature type="compositionally biased region" description="Basic residues" evidence="1">
    <location>
        <begin position="566"/>
        <end position="581"/>
    </location>
</feature>
<proteinExistence type="predicted"/>
<accession>A0A653CY10</accession>
<dbReference type="OrthoDB" id="10064970at2759"/>
<feature type="compositionally biased region" description="Acidic residues" evidence="1">
    <location>
        <begin position="586"/>
        <end position="597"/>
    </location>
</feature>
<dbReference type="PANTHER" id="PTHR33173">
    <property type="match status" value="1"/>
</dbReference>
<evidence type="ECO:0000313" key="3">
    <source>
        <dbReference type="Proteomes" id="UP000410492"/>
    </source>
</evidence>
<protein>
    <submittedName>
        <fullName evidence="2">Uncharacterized protein</fullName>
    </submittedName>
</protein>
<reference evidence="2 3" key="1">
    <citation type="submission" date="2019-01" db="EMBL/GenBank/DDBJ databases">
        <authorList>
            <person name="Sayadi A."/>
        </authorList>
    </citation>
    <scope>NUCLEOTIDE SEQUENCE [LARGE SCALE GENOMIC DNA]</scope>
</reference>
<dbReference type="Proteomes" id="UP000410492">
    <property type="component" value="Unassembled WGS sequence"/>
</dbReference>
<gene>
    <name evidence="2" type="ORF">CALMAC_LOCUS12825</name>
</gene>
<name>A0A653CY10_CALMS</name>
<feature type="region of interest" description="Disordered" evidence="1">
    <location>
        <begin position="566"/>
        <end position="597"/>
    </location>
</feature>